<dbReference type="Gene3D" id="3.30.530.20">
    <property type="match status" value="1"/>
</dbReference>
<dbReference type="PANTHER" id="PTHR39332">
    <property type="entry name" value="BLL4707 PROTEIN"/>
    <property type="match status" value="1"/>
</dbReference>
<evidence type="ECO:0008006" key="3">
    <source>
        <dbReference type="Google" id="ProtNLM"/>
    </source>
</evidence>
<dbReference type="AlphaFoldDB" id="A0A679JE74"/>
<dbReference type="CDD" id="cd07821">
    <property type="entry name" value="PYR_PYL_RCAR_like"/>
    <property type="match status" value="1"/>
</dbReference>
<dbReference type="PANTHER" id="PTHR39332:SF7">
    <property type="entry name" value="SRPBCC FAMILY PROTEIN"/>
    <property type="match status" value="1"/>
</dbReference>
<dbReference type="Pfam" id="PF10604">
    <property type="entry name" value="Polyketide_cyc2"/>
    <property type="match status" value="1"/>
</dbReference>
<keyword evidence="1" id="KW-0732">Signal</keyword>
<feature type="chain" id="PRO_5025580522" description="MxaD protein" evidence="1">
    <location>
        <begin position="26"/>
        <end position="183"/>
    </location>
</feature>
<proteinExistence type="predicted"/>
<dbReference type="InterPro" id="IPR023393">
    <property type="entry name" value="START-like_dom_sf"/>
</dbReference>
<organism evidence="2">
    <name type="scientific">Methylobacterium bullatum</name>
    <dbReference type="NCBI Taxonomy" id="570505"/>
    <lineage>
        <taxon>Bacteria</taxon>
        <taxon>Pseudomonadati</taxon>
        <taxon>Pseudomonadota</taxon>
        <taxon>Alphaproteobacteria</taxon>
        <taxon>Hyphomicrobiales</taxon>
        <taxon>Methylobacteriaceae</taxon>
        <taxon>Methylobacterium</taxon>
    </lineage>
</organism>
<sequence length="183" mass="19144">MRFALPSAFLAPLAATAFLATTALAHGPTPQKVDQSITVAAKPDAVWAVVGDFAGVSNWHPDVAKSAGTGGNASGGRRTLTLKNGGTLDEGLDEWDAAKRSYSYRLGDADLKALPVSSYSATLTVTPEGEGSKVEWLGRFYRGDTGNEPPEELSDAAGKDAMNLYFSNGLKGLKARLEGKGAR</sequence>
<name>A0A679JE74_9HYPH</name>
<dbReference type="EMBL" id="LR743504">
    <property type="protein sequence ID" value="CAA2104172.1"/>
    <property type="molecule type" value="Genomic_DNA"/>
</dbReference>
<evidence type="ECO:0000313" key="2">
    <source>
        <dbReference type="EMBL" id="CAA2104172.1"/>
    </source>
</evidence>
<reference evidence="2" key="1">
    <citation type="submission" date="2019-12" db="EMBL/GenBank/DDBJ databases">
        <authorList>
            <person name="Cremers G."/>
        </authorList>
    </citation>
    <scope>NUCLEOTIDE SEQUENCE</scope>
    <source>
        <strain evidence="2">Mbul1</strain>
    </source>
</reference>
<accession>A0A679JE74</accession>
<dbReference type="SUPFAM" id="SSF55961">
    <property type="entry name" value="Bet v1-like"/>
    <property type="match status" value="1"/>
</dbReference>
<gene>
    <name evidence="2" type="ORF">MBUL_02573</name>
</gene>
<dbReference type="InterPro" id="IPR019587">
    <property type="entry name" value="Polyketide_cyclase/dehydratase"/>
</dbReference>
<protein>
    <recommendedName>
        <fullName evidence="3">MxaD protein</fullName>
    </recommendedName>
</protein>
<evidence type="ECO:0000256" key="1">
    <source>
        <dbReference type="SAM" id="SignalP"/>
    </source>
</evidence>
<feature type="signal peptide" evidence="1">
    <location>
        <begin position="1"/>
        <end position="25"/>
    </location>
</feature>